<name>A0ABY1PF23_9FLAO</name>
<dbReference type="Proteomes" id="UP001157960">
    <property type="component" value="Unassembled WGS sequence"/>
</dbReference>
<evidence type="ECO:0000313" key="2">
    <source>
        <dbReference type="EMBL" id="SMP32217.1"/>
    </source>
</evidence>
<evidence type="ECO:0000256" key="1">
    <source>
        <dbReference type="SAM" id="SignalP"/>
    </source>
</evidence>
<organism evidence="2 3">
    <name type="scientific">Chryseobacterium profundimaris</name>
    <dbReference type="NCBI Taxonomy" id="1387275"/>
    <lineage>
        <taxon>Bacteria</taxon>
        <taxon>Pseudomonadati</taxon>
        <taxon>Bacteroidota</taxon>
        <taxon>Flavobacteriia</taxon>
        <taxon>Flavobacteriales</taxon>
        <taxon>Weeksellaceae</taxon>
        <taxon>Chryseobacterium group</taxon>
        <taxon>Chryseobacterium</taxon>
    </lineage>
</organism>
<protein>
    <recommendedName>
        <fullName evidence="4">Secretion system C-terminal sorting domain-containing protein</fullName>
    </recommendedName>
</protein>
<feature type="chain" id="PRO_5047310960" description="Secretion system C-terminal sorting domain-containing protein" evidence="1">
    <location>
        <begin position="26"/>
        <end position="155"/>
    </location>
</feature>
<keyword evidence="3" id="KW-1185">Reference proteome</keyword>
<dbReference type="EMBL" id="FXTZ01000014">
    <property type="protein sequence ID" value="SMP32217.1"/>
    <property type="molecule type" value="Genomic_DNA"/>
</dbReference>
<reference evidence="2 3" key="1">
    <citation type="submission" date="2017-05" db="EMBL/GenBank/DDBJ databases">
        <authorList>
            <person name="Varghese N."/>
            <person name="Submissions S."/>
        </authorList>
    </citation>
    <scope>NUCLEOTIDE SEQUENCE [LARGE SCALE GENOMIC DNA]</scope>
    <source>
        <strain evidence="2 3">DSM 28214</strain>
    </source>
</reference>
<proteinExistence type="predicted"/>
<keyword evidence="1" id="KW-0732">Signal</keyword>
<sequence length="155" mass="17684">MINMRKSISTAVFLLLFGSSFYAQSVIFEYDEAGNQVFRGICDGCKNSNSDLFSKTQPQASQPKTIAQKVANSVRAAPVPVKTDLTVLWDKEVNDYITKIELLPYNNFKILSFVDVRTLNNTSYIFRMESYPYGVYYLKFYLSDGSVYTRTVTKN</sequence>
<comment type="caution">
    <text evidence="2">The sequence shown here is derived from an EMBL/GenBank/DDBJ whole genome shotgun (WGS) entry which is preliminary data.</text>
</comment>
<accession>A0ABY1PF23</accession>
<evidence type="ECO:0008006" key="4">
    <source>
        <dbReference type="Google" id="ProtNLM"/>
    </source>
</evidence>
<feature type="signal peptide" evidence="1">
    <location>
        <begin position="1"/>
        <end position="25"/>
    </location>
</feature>
<gene>
    <name evidence="2" type="ORF">SAMN06264346_11485</name>
</gene>
<evidence type="ECO:0000313" key="3">
    <source>
        <dbReference type="Proteomes" id="UP001157960"/>
    </source>
</evidence>